<protein>
    <submittedName>
        <fullName evidence="4">Alpha-glycosidase</fullName>
    </submittedName>
</protein>
<evidence type="ECO:0000259" key="3">
    <source>
        <dbReference type="SMART" id="SM00642"/>
    </source>
</evidence>
<dbReference type="OrthoDB" id="9805159at2"/>
<evidence type="ECO:0000256" key="1">
    <source>
        <dbReference type="ARBA" id="ARBA00022801"/>
    </source>
</evidence>
<dbReference type="EMBL" id="RCVM01000021">
    <property type="protein sequence ID" value="RLY01865.1"/>
    <property type="molecule type" value="Genomic_DNA"/>
</dbReference>
<feature type="domain" description="Glycosyl hydrolase family 13 catalytic" evidence="3">
    <location>
        <begin position="138"/>
        <end position="495"/>
    </location>
</feature>
<keyword evidence="1" id="KW-0378">Hydrolase</keyword>
<dbReference type="InterPro" id="IPR017853">
    <property type="entry name" value="GH"/>
</dbReference>
<dbReference type="SMART" id="SM00642">
    <property type="entry name" value="Aamy"/>
    <property type="match status" value="1"/>
</dbReference>
<keyword evidence="2 4" id="KW-0326">Glycosidase</keyword>
<dbReference type="CDD" id="cd11338">
    <property type="entry name" value="AmyAc_CMD"/>
    <property type="match status" value="1"/>
</dbReference>
<evidence type="ECO:0000313" key="5">
    <source>
        <dbReference type="Proteomes" id="UP000279194"/>
    </source>
</evidence>
<dbReference type="RefSeq" id="WP_121836190.1">
    <property type="nucleotide sequence ID" value="NZ_CP163513.1"/>
</dbReference>
<dbReference type="AlphaFoldDB" id="A0A3L9DLJ1"/>
<comment type="caution">
    <text evidence="4">The sequence shown here is derived from an EMBL/GenBank/DDBJ whole genome shotgun (WGS) entry which is preliminary data.</text>
</comment>
<dbReference type="CDD" id="cd02857">
    <property type="entry name" value="E_set_CDase_PDE_N"/>
    <property type="match status" value="1"/>
</dbReference>
<dbReference type="InterPro" id="IPR004185">
    <property type="entry name" value="Glyco_hydro_13_lg-like_dom"/>
</dbReference>
<dbReference type="Gene3D" id="3.90.400.10">
    <property type="entry name" value="Oligo-1,6-glucosidase, Domain 2"/>
    <property type="match status" value="1"/>
</dbReference>
<reference evidence="4 5" key="1">
    <citation type="submission" date="2018-10" db="EMBL/GenBank/DDBJ databases">
        <title>Streptococcus hillyeri sp. nov., isolated from equine tracheal sample.</title>
        <authorList>
            <person name="Macfadyen A.C."/>
            <person name="Waller A."/>
            <person name="Paterson G.K."/>
        </authorList>
    </citation>
    <scope>NUCLEOTIDE SEQUENCE [LARGE SCALE GENOMIC DNA]</scope>
    <source>
        <strain evidence="4 5">28462</strain>
    </source>
</reference>
<dbReference type="PANTHER" id="PTHR10357">
    <property type="entry name" value="ALPHA-AMYLASE FAMILY MEMBER"/>
    <property type="match status" value="1"/>
</dbReference>
<dbReference type="SUPFAM" id="SSF51445">
    <property type="entry name" value="(Trans)glycosidases"/>
    <property type="match status" value="1"/>
</dbReference>
<dbReference type="InterPro" id="IPR045857">
    <property type="entry name" value="O16G_dom_2"/>
</dbReference>
<dbReference type="Gene3D" id="3.20.20.80">
    <property type="entry name" value="Glycosidases"/>
    <property type="match status" value="1"/>
</dbReference>
<evidence type="ECO:0000256" key="2">
    <source>
        <dbReference type="ARBA" id="ARBA00023295"/>
    </source>
</evidence>
<keyword evidence="5" id="KW-1185">Reference proteome</keyword>
<evidence type="ECO:0000313" key="4">
    <source>
        <dbReference type="EMBL" id="RLY01865.1"/>
    </source>
</evidence>
<organism evidence="4 5">
    <name type="scientific">Streptococcus hillyeri</name>
    <dbReference type="NCBI Taxonomy" id="2282420"/>
    <lineage>
        <taxon>Bacteria</taxon>
        <taxon>Bacillati</taxon>
        <taxon>Bacillota</taxon>
        <taxon>Bacilli</taxon>
        <taxon>Lactobacillales</taxon>
        <taxon>Streptococcaceae</taxon>
        <taxon>Streptococcus</taxon>
    </lineage>
</organism>
<dbReference type="InterPro" id="IPR013783">
    <property type="entry name" value="Ig-like_fold"/>
</dbReference>
<proteinExistence type="predicted"/>
<dbReference type="Gene3D" id="2.60.40.10">
    <property type="entry name" value="Immunoglobulins"/>
    <property type="match status" value="1"/>
</dbReference>
<sequence length="577" mass="67719">MNRAAIFHEPDSRYCFAISNDTLVLRLRLAKEDKEAEIELVYGMKYNYHNHQKRIKMPFVGCDHLHAYYEICLPLEDVRLAYIFHIKYGEECFYYSEGGFFDSYDFDLGYQTYFQMPYINAIDVHRPVEWMSQGTFYQIFIDRFARGDFEKDDSYIDMDWFAKPTSRSFAGGDLAGVCQKLDYLEDLGITAIYLTPIFKSLSNHKYDISDYYAIDPQFGDQISLKNLIKEAHLRGIKVVLDAVFNHSSYLLPEFQDILKHGRKSKYYEWFMINGDFPTRKPLNYETFATVSEMPKWNTSNPEVQDYLLEIAAYWIREYQIDGWRLDVSDEISHDFWRRFRKIVKELNPDAVIIGENWHDAYPYLRGDQFDSIMNYAFSKAVLDYVSKDDFDSQVLIETLTNLRMRNTWQVNQMNLNLLDSHDTHRFLTQVNGDKDKLLLAVAILLAFEGSPCIYYGTEIAMSGGYDPDCRRGFDWEKAGVANPFWVTMRSLINSRKYEECLHKGNTRLLSKEGTFIIRRELGDTVVELRVNDSKQPQVLPQGEVLASHLLEQHDLMPKGFALLKYSKRKELTYENVN</sequence>
<gene>
    <name evidence="4" type="ORF">EAF07_08820</name>
</gene>
<dbReference type="PANTHER" id="PTHR10357:SF210">
    <property type="entry name" value="MALTODEXTRIN GLUCOSIDASE"/>
    <property type="match status" value="1"/>
</dbReference>
<dbReference type="GO" id="GO:0004553">
    <property type="term" value="F:hydrolase activity, hydrolyzing O-glycosyl compounds"/>
    <property type="evidence" value="ECO:0007669"/>
    <property type="project" value="InterPro"/>
</dbReference>
<dbReference type="Proteomes" id="UP000279194">
    <property type="component" value="Unassembled WGS sequence"/>
</dbReference>
<dbReference type="Pfam" id="PF00128">
    <property type="entry name" value="Alpha-amylase"/>
    <property type="match status" value="1"/>
</dbReference>
<dbReference type="InterPro" id="IPR014756">
    <property type="entry name" value="Ig_E-set"/>
</dbReference>
<dbReference type="GO" id="GO:0005975">
    <property type="term" value="P:carbohydrate metabolic process"/>
    <property type="evidence" value="ECO:0007669"/>
    <property type="project" value="InterPro"/>
</dbReference>
<dbReference type="SUPFAM" id="SSF81296">
    <property type="entry name" value="E set domains"/>
    <property type="match status" value="1"/>
</dbReference>
<name>A0A3L9DLJ1_9STRE</name>
<dbReference type="InterPro" id="IPR006047">
    <property type="entry name" value="GH13_cat_dom"/>
</dbReference>
<dbReference type="Pfam" id="PF02903">
    <property type="entry name" value="Alpha-amylase_N"/>
    <property type="match status" value="1"/>
</dbReference>
<accession>A0A3L9DLJ1</accession>